<reference evidence="2 3" key="1">
    <citation type="submission" date="2019-12" db="EMBL/GenBank/DDBJ databases">
        <authorList>
            <person name="Kim Y.S."/>
        </authorList>
    </citation>
    <scope>NUCLEOTIDE SEQUENCE [LARGE SCALE GENOMIC DNA]</scope>
    <source>
        <strain evidence="2 3">GA093</strain>
    </source>
</reference>
<name>A0A6I4NNG4_9FLAO</name>
<protein>
    <recommendedName>
        <fullName evidence="4">Acyltransferase</fullName>
    </recommendedName>
</protein>
<sequence length="129" mass="13836">MINVTKTFLACIGNFGNQIGIGSNIMTGSFINSDILLKKRTLINLNCTIGHDSVLMEFTKISSGTKVSGNCFIGGYSALATNSTVLPKINIGKNIIIRAGAVITKDITDNCLIIGMPEKIVEELQPLEF</sequence>
<dbReference type="PANTHER" id="PTHR43300:SF7">
    <property type="entry name" value="UDP-N-ACETYLBACILLOSAMINE N-ACETYLTRANSFERASE"/>
    <property type="match status" value="1"/>
</dbReference>
<dbReference type="AlphaFoldDB" id="A0A6I4NNG4"/>
<evidence type="ECO:0000256" key="1">
    <source>
        <dbReference type="ARBA" id="ARBA00007274"/>
    </source>
</evidence>
<proteinExistence type="inferred from homology"/>
<dbReference type="Gene3D" id="2.160.10.10">
    <property type="entry name" value="Hexapeptide repeat proteins"/>
    <property type="match status" value="1"/>
</dbReference>
<dbReference type="RefSeq" id="WP_160374478.1">
    <property type="nucleotide sequence ID" value="NZ_WSTB01000004.1"/>
</dbReference>
<evidence type="ECO:0000313" key="2">
    <source>
        <dbReference type="EMBL" id="MWB94502.1"/>
    </source>
</evidence>
<comment type="similarity">
    <text evidence="1">Belongs to the transferase hexapeptide repeat family.</text>
</comment>
<dbReference type="PANTHER" id="PTHR43300">
    <property type="entry name" value="ACETYLTRANSFERASE"/>
    <property type="match status" value="1"/>
</dbReference>
<dbReference type="EMBL" id="WSTB01000004">
    <property type="protein sequence ID" value="MWB94502.1"/>
    <property type="molecule type" value="Genomic_DNA"/>
</dbReference>
<comment type="caution">
    <text evidence="2">The sequence shown here is derived from an EMBL/GenBank/DDBJ whole genome shotgun (WGS) entry which is preliminary data.</text>
</comment>
<organism evidence="2 3">
    <name type="scientific">Flavobacterium hydrocarbonoxydans</name>
    <dbReference type="NCBI Taxonomy" id="2683249"/>
    <lineage>
        <taxon>Bacteria</taxon>
        <taxon>Pseudomonadati</taxon>
        <taxon>Bacteroidota</taxon>
        <taxon>Flavobacteriia</taxon>
        <taxon>Flavobacteriales</taxon>
        <taxon>Flavobacteriaceae</taxon>
        <taxon>Flavobacterium</taxon>
    </lineage>
</organism>
<dbReference type="InterPro" id="IPR011004">
    <property type="entry name" value="Trimer_LpxA-like_sf"/>
</dbReference>
<evidence type="ECO:0008006" key="4">
    <source>
        <dbReference type="Google" id="ProtNLM"/>
    </source>
</evidence>
<gene>
    <name evidence="2" type="ORF">GON26_09010</name>
</gene>
<dbReference type="SUPFAM" id="SSF51161">
    <property type="entry name" value="Trimeric LpxA-like enzymes"/>
    <property type="match status" value="1"/>
</dbReference>
<evidence type="ECO:0000313" key="3">
    <source>
        <dbReference type="Proteomes" id="UP000471501"/>
    </source>
</evidence>
<dbReference type="InterPro" id="IPR050179">
    <property type="entry name" value="Trans_hexapeptide_repeat"/>
</dbReference>
<accession>A0A6I4NNG4</accession>
<keyword evidence="3" id="KW-1185">Reference proteome</keyword>
<dbReference type="Proteomes" id="UP000471501">
    <property type="component" value="Unassembled WGS sequence"/>
</dbReference>